<evidence type="ECO:0000259" key="2">
    <source>
        <dbReference type="Pfam" id="PF00010"/>
    </source>
</evidence>
<evidence type="ECO:0000313" key="4">
    <source>
        <dbReference type="Proteomes" id="UP001497623"/>
    </source>
</evidence>
<evidence type="ECO:0000256" key="1">
    <source>
        <dbReference type="SAM" id="MobiDB-lite"/>
    </source>
</evidence>
<proteinExistence type="predicted"/>
<dbReference type="GO" id="GO:0046983">
    <property type="term" value="F:protein dimerization activity"/>
    <property type="evidence" value="ECO:0007669"/>
    <property type="project" value="InterPro"/>
</dbReference>
<organism evidence="3 4">
    <name type="scientific">Meganyctiphanes norvegica</name>
    <name type="common">Northern krill</name>
    <name type="synonym">Thysanopoda norvegica</name>
    <dbReference type="NCBI Taxonomy" id="48144"/>
    <lineage>
        <taxon>Eukaryota</taxon>
        <taxon>Metazoa</taxon>
        <taxon>Ecdysozoa</taxon>
        <taxon>Arthropoda</taxon>
        <taxon>Crustacea</taxon>
        <taxon>Multicrustacea</taxon>
        <taxon>Malacostraca</taxon>
        <taxon>Eumalacostraca</taxon>
        <taxon>Eucarida</taxon>
        <taxon>Euphausiacea</taxon>
        <taxon>Euphausiidae</taxon>
        <taxon>Meganyctiphanes</taxon>
    </lineage>
</organism>
<dbReference type="Proteomes" id="UP001497623">
    <property type="component" value="Unassembled WGS sequence"/>
</dbReference>
<name>A0AAV2Q9Q2_MEGNR</name>
<reference evidence="3 4" key="1">
    <citation type="submission" date="2024-05" db="EMBL/GenBank/DDBJ databases">
        <authorList>
            <person name="Wallberg A."/>
        </authorList>
    </citation>
    <scope>NUCLEOTIDE SEQUENCE [LARGE SCALE GENOMIC DNA]</scope>
</reference>
<feature type="compositionally biased region" description="Polar residues" evidence="1">
    <location>
        <begin position="8"/>
        <end position="19"/>
    </location>
</feature>
<dbReference type="Pfam" id="PF00010">
    <property type="entry name" value="HLH"/>
    <property type="match status" value="1"/>
</dbReference>
<protein>
    <recommendedName>
        <fullName evidence="2">BHLH domain-containing protein</fullName>
    </recommendedName>
</protein>
<evidence type="ECO:0000313" key="3">
    <source>
        <dbReference type="EMBL" id="CAL4077073.1"/>
    </source>
</evidence>
<feature type="region of interest" description="Disordered" evidence="1">
    <location>
        <begin position="1"/>
        <end position="49"/>
    </location>
</feature>
<dbReference type="SUPFAM" id="SSF47459">
    <property type="entry name" value="HLH, helix-loop-helix DNA-binding domain"/>
    <property type="match status" value="1"/>
</dbReference>
<comment type="caution">
    <text evidence="3">The sequence shown here is derived from an EMBL/GenBank/DDBJ whole genome shotgun (WGS) entry which is preliminary data.</text>
</comment>
<dbReference type="Gene3D" id="4.10.280.10">
    <property type="entry name" value="Helix-loop-helix DNA-binding domain"/>
    <property type="match status" value="1"/>
</dbReference>
<accession>A0AAV2Q9Q2</accession>
<dbReference type="InterPro" id="IPR011598">
    <property type="entry name" value="bHLH_dom"/>
</dbReference>
<keyword evidence="4" id="KW-1185">Reference proteome</keyword>
<feature type="non-terminal residue" evidence="3">
    <location>
        <position position="1"/>
    </location>
</feature>
<sequence length="119" mass="13347">AVREGHDTSSLALSHTPRQCHTMKAAYRPAPPTMSLPTSIRSGKVAKPRESEDCEITMYMERLQCLIPSSKSHSMKLSKLELIEKVIEYISQLEDVLEVSHQNDMDMLECKTSSITLVA</sequence>
<dbReference type="EMBL" id="CAXKWB010005164">
    <property type="protein sequence ID" value="CAL4077073.1"/>
    <property type="molecule type" value="Genomic_DNA"/>
</dbReference>
<gene>
    <name evidence="3" type="ORF">MNOR_LOCUS10314</name>
</gene>
<feature type="domain" description="BHLH" evidence="2">
    <location>
        <begin position="55"/>
        <end position="94"/>
    </location>
</feature>
<dbReference type="AlphaFoldDB" id="A0AAV2Q9Q2"/>
<dbReference type="InterPro" id="IPR036638">
    <property type="entry name" value="HLH_DNA-bd_sf"/>
</dbReference>